<name>D6SQ42_9BACT</name>
<dbReference type="Pfam" id="PF00582">
    <property type="entry name" value="Usp"/>
    <property type="match status" value="2"/>
</dbReference>
<comment type="similarity">
    <text evidence="1">Belongs to the universal stress protein A family.</text>
</comment>
<evidence type="ECO:0000313" key="4">
    <source>
        <dbReference type="Proteomes" id="UP000005496"/>
    </source>
</evidence>
<feature type="domain" description="UspA" evidence="2">
    <location>
        <begin position="138"/>
        <end position="265"/>
    </location>
</feature>
<dbReference type="InterPro" id="IPR006015">
    <property type="entry name" value="Universal_stress_UspA"/>
</dbReference>
<dbReference type="AlphaFoldDB" id="D6SQ42"/>
<dbReference type="InterPro" id="IPR006016">
    <property type="entry name" value="UspA"/>
</dbReference>
<dbReference type="Gene3D" id="3.40.50.620">
    <property type="entry name" value="HUPs"/>
    <property type="match status" value="2"/>
</dbReference>
<dbReference type="CDD" id="cd00293">
    <property type="entry name" value="USP-like"/>
    <property type="match status" value="2"/>
</dbReference>
<accession>D6SQ42</accession>
<dbReference type="eggNOG" id="COG0589">
    <property type="taxonomic scope" value="Bacteria"/>
</dbReference>
<dbReference type="SUPFAM" id="SSF52402">
    <property type="entry name" value="Adenine nucleotide alpha hydrolases-like"/>
    <property type="match status" value="2"/>
</dbReference>
<evidence type="ECO:0000259" key="2">
    <source>
        <dbReference type="Pfam" id="PF00582"/>
    </source>
</evidence>
<organism evidence="3 4">
    <name type="scientific">Desulfonatronospira thiodismutans ASO3-1</name>
    <dbReference type="NCBI Taxonomy" id="555779"/>
    <lineage>
        <taxon>Bacteria</taxon>
        <taxon>Pseudomonadati</taxon>
        <taxon>Thermodesulfobacteriota</taxon>
        <taxon>Desulfovibrionia</taxon>
        <taxon>Desulfovibrionales</taxon>
        <taxon>Desulfonatronovibrionaceae</taxon>
        <taxon>Desulfonatronospira</taxon>
    </lineage>
</organism>
<dbReference type="Proteomes" id="UP000005496">
    <property type="component" value="Unassembled WGS sequence"/>
</dbReference>
<comment type="caution">
    <text evidence="3">The sequence shown here is derived from an EMBL/GenBank/DDBJ whole genome shotgun (WGS) entry which is preliminary data.</text>
</comment>
<protein>
    <submittedName>
        <fullName evidence="3">UspA domain protein</fullName>
    </submittedName>
</protein>
<dbReference type="PRINTS" id="PR01438">
    <property type="entry name" value="UNVRSLSTRESS"/>
</dbReference>
<sequence>MFKKILHPVDLNESLTEIKIRASFLYKMKAEDMVFFHVLNPGLGGHKHAESRLRHFQSALDEVGINVHYKVEEGHVASEITREAREQGADLIYIPARGRNFLMSSLLGSTTQDVVRLADSPVWVHKKRPDLRHEEQMHRIVFATDFQQAAEKCCQPVFFLGELVPELVVLHVGERAADPYSEQLRREHVNAKLEELKEQYSGYYRKVRQISRIGSPASHILDVVDEIQADAVILGRLNEPFPLHVMGSTCARVVSRVNSSVLLIP</sequence>
<gene>
    <name evidence="3" type="ORF">Dthio_PD2259</name>
</gene>
<proteinExistence type="inferred from homology"/>
<dbReference type="PANTHER" id="PTHR46268:SF6">
    <property type="entry name" value="UNIVERSAL STRESS PROTEIN UP12"/>
    <property type="match status" value="1"/>
</dbReference>
<feature type="domain" description="UspA" evidence="2">
    <location>
        <begin position="2"/>
        <end position="124"/>
    </location>
</feature>
<evidence type="ECO:0000256" key="1">
    <source>
        <dbReference type="ARBA" id="ARBA00008791"/>
    </source>
</evidence>
<dbReference type="OrthoDB" id="9788959at2"/>
<keyword evidence="4" id="KW-1185">Reference proteome</keyword>
<dbReference type="RefSeq" id="WP_008870182.1">
    <property type="nucleotide sequence ID" value="NZ_ACJN02000002.1"/>
</dbReference>
<dbReference type="EMBL" id="ACJN02000002">
    <property type="protein sequence ID" value="EFI34868.1"/>
    <property type="molecule type" value="Genomic_DNA"/>
</dbReference>
<dbReference type="InterPro" id="IPR014729">
    <property type="entry name" value="Rossmann-like_a/b/a_fold"/>
</dbReference>
<reference evidence="3" key="1">
    <citation type="submission" date="2010-05" db="EMBL/GenBank/DDBJ databases">
        <title>The draft genome of Desulfonatronospira thiodismutans ASO3-1.</title>
        <authorList>
            <consortium name="US DOE Joint Genome Institute (JGI-PGF)"/>
            <person name="Lucas S."/>
            <person name="Copeland A."/>
            <person name="Lapidus A."/>
            <person name="Cheng J.-F."/>
            <person name="Bruce D."/>
            <person name="Goodwin L."/>
            <person name="Pitluck S."/>
            <person name="Chertkov O."/>
            <person name="Brettin T."/>
            <person name="Detter J.C."/>
            <person name="Han C."/>
            <person name="Land M.L."/>
            <person name="Hauser L."/>
            <person name="Kyrpides N."/>
            <person name="Mikhailova N."/>
            <person name="Muyzer G."/>
            <person name="Woyke T."/>
        </authorList>
    </citation>
    <scope>NUCLEOTIDE SEQUENCE [LARGE SCALE GENOMIC DNA]</scope>
    <source>
        <strain evidence="3">ASO3-1</strain>
    </source>
</reference>
<dbReference type="PANTHER" id="PTHR46268">
    <property type="entry name" value="STRESS RESPONSE PROTEIN NHAX"/>
    <property type="match status" value="1"/>
</dbReference>
<evidence type="ECO:0000313" key="3">
    <source>
        <dbReference type="EMBL" id="EFI34868.1"/>
    </source>
</evidence>